<dbReference type="Pfam" id="PF14905">
    <property type="entry name" value="OMP_b-brl_3"/>
    <property type="match status" value="1"/>
</dbReference>
<keyword evidence="4 7" id="KW-0812">Transmembrane</keyword>
<evidence type="ECO:0000256" key="4">
    <source>
        <dbReference type="ARBA" id="ARBA00022692"/>
    </source>
</evidence>
<dbReference type="PANTHER" id="PTHR40980:SF4">
    <property type="entry name" value="TONB-DEPENDENT RECEPTOR-LIKE BETA-BARREL DOMAIN-CONTAINING PROTEIN"/>
    <property type="match status" value="1"/>
</dbReference>
<dbReference type="GO" id="GO:0009279">
    <property type="term" value="C:cell outer membrane"/>
    <property type="evidence" value="ECO:0007669"/>
    <property type="project" value="UniProtKB-SubCell"/>
</dbReference>
<evidence type="ECO:0000256" key="7">
    <source>
        <dbReference type="PROSITE-ProRule" id="PRU01360"/>
    </source>
</evidence>
<dbReference type="KEGG" id="taj:C1A40_17580"/>
<dbReference type="Gene3D" id="2.170.130.10">
    <property type="entry name" value="TonB-dependent receptor, plug domain"/>
    <property type="match status" value="1"/>
</dbReference>
<evidence type="ECO:0000256" key="1">
    <source>
        <dbReference type="ARBA" id="ARBA00004571"/>
    </source>
</evidence>
<reference evidence="12" key="1">
    <citation type="submission" date="2018-01" db="EMBL/GenBank/DDBJ databases">
        <title>Complete genome of Tamlana sp. UJ94.</title>
        <authorList>
            <person name="Jung J."/>
            <person name="Chung D."/>
            <person name="Bae S.S."/>
            <person name="Baek K."/>
        </authorList>
    </citation>
    <scope>NUCLEOTIDE SEQUENCE [LARGE SCALE GENOMIC DNA]</scope>
    <source>
        <strain evidence="12">UJ94</strain>
    </source>
</reference>
<evidence type="ECO:0000259" key="9">
    <source>
        <dbReference type="Pfam" id="PF07715"/>
    </source>
</evidence>
<name>A0A2I7SML0_9FLAO</name>
<dbReference type="Gene3D" id="2.40.170.20">
    <property type="entry name" value="TonB-dependent receptor, beta-barrel domain"/>
    <property type="match status" value="1"/>
</dbReference>
<comment type="similarity">
    <text evidence="7">Belongs to the TonB-dependent receptor family.</text>
</comment>
<dbReference type="Pfam" id="PF13715">
    <property type="entry name" value="CarbopepD_reg_2"/>
    <property type="match status" value="1"/>
</dbReference>
<dbReference type="InterPro" id="IPR039426">
    <property type="entry name" value="TonB-dep_rcpt-like"/>
</dbReference>
<gene>
    <name evidence="11" type="ORF">C1A40_17580</name>
</gene>
<dbReference type="OrthoDB" id="8764943at2"/>
<organism evidence="11 12">
    <name type="scientific">Pseudotamlana carrageenivorans</name>
    <dbReference type="NCBI Taxonomy" id="2069432"/>
    <lineage>
        <taxon>Bacteria</taxon>
        <taxon>Pseudomonadati</taxon>
        <taxon>Bacteroidota</taxon>
        <taxon>Flavobacteriia</taxon>
        <taxon>Flavobacteriales</taxon>
        <taxon>Flavobacteriaceae</taxon>
        <taxon>Pseudotamlana</taxon>
    </lineage>
</organism>
<feature type="chain" id="PRO_5014387230" evidence="8">
    <location>
        <begin position="26"/>
        <end position="792"/>
    </location>
</feature>
<dbReference type="AlphaFoldDB" id="A0A2I7SML0"/>
<evidence type="ECO:0000313" key="12">
    <source>
        <dbReference type="Proteomes" id="UP000236592"/>
    </source>
</evidence>
<keyword evidence="12" id="KW-1185">Reference proteome</keyword>
<dbReference type="SUPFAM" id="SSF56935">
    <property type="entry name" value="Porins"/>
    <property type="match status" value="1"/>
</dbReference>
<evidence type="ECO:0000256" key="5">
    <source>
        <dbReference type="ARBA" id="ARBA00023136"/>
    </source>
</evidence>
<dbReference type="Gene3D" id="2.60.40.1120">
    <property type="entry name" value="Carboxypeptidase-like, regulatory domain"/>
    <property type="match status" value="1"/>
</dbReference>
<dbReference type="RefSeq" id="WP_102997014.1">
    <property type="nucleotide sequence ID" value="NZ_CP025938.1"/>
</dbReference>
<comment type="subcellular location">
    <subcellularLocation>
        <location evidence="1 7">Cell outer membrane</location>
        <topology evidence="1 7">Multi-pass membrane protein</topology>
    </subcellularLocation>
</comment>
<sequence>MNYRKGYFILSLLCLTLFMGLKSSAQNIQIKGQVVEENSKQSLAFATVAIVDQATKKAISGSITDDEGYFDLDTSASNFYVEVSYMGFISKTIKTFDIKRNTANLGVILLAEDAEQLNEVVVQAEVSRNEFKLDKRVFNIGKDISNTGVSALEVLSNVPSVSVSIEGAISLRGSQGVQVLINGKPSILTEDSGSLGSITADMIEKIEVITNPSAKYEAEGTSGIINIVIKKEERKGVNGSVTLNTGVPDNHSVGLSLNKRSEKFNLFTQIGLGRRSSPQDSENINNDLINNTILYNIGESFRNEKFYTITLGTDYYINDNNVITLSGNYAFEDEDQPSDNNYQLFDEDENLVSEWNRNETTEASNPKWQYELQYKRDFEDHEDHDLLISATGRSFSKDQNSLFSDKTVSGSDYDATQRTRTDFGENTFTFKLDYTKPFSEKWSMETGVQYVLSDVSNDYEVQNLINGNFETDFGLTNIFEFDQDVLGVYVTGAFDSGKWGVKPGLRMEYTKVNTLLVDTDEANNQDYFNFFPSIHTSYKISDMVSLQAGYSKRIYRPRLWDLNPFFNIRNNFNIRQGNPDLQPEFTDSYEVTSIFDIGKTSLNFGLFQRYTTEVIERVSTSSNNVIVQRPENIGTNSTYGIEFNTKISPVQWLSFNVDFNYNKFSRVGSFQTTVFDFKGDQWNSKILAKFKFPADIDFEATGNYNSKYQTIQSEVSDNIFLDLGLRKKILKGKGVINMSVRDVFESRIQESVTVQDDFEAYSKNKRGRFITFGFSYGFGKGDAMEYSGSRRR</sequence>
<dbReference type="PANTHER" id="PTHR40980">
    <property type="entry name" value="PLUG DOMAIN-CONTAINING PROTEIN"/>
    <property type="match status" value="1"/>
</dbReference>
<keyword evidence="8" id="KW-0732">Signal</keyword>
<dbReference type="InterPro" id="IPR041700">
    <property type="entry name" value="OMP_b-brl_3"/>
</dbReference>
<proteinExistence type="inferred from homology"/>
<keyword evidence="5 7" id="KW-0472">Membrane</keyword>
<keyword evidence="2 7" id="KW-0813">Transport</keyword>
<feature type="domain" description="TonB-dependent receptor plug" evidence="9">
    <location>
        <begin position="148"/>
        <end position="223"/>
    </location>
</feature>
<dbReference type="EMBL" id="CP025938">
    <property type="protein sequence ID" value="AUS07130.1"/>
    <property type="molecule type" value="Genomic_DNA"/>
</dbReference>
<dbReference type="Proteomes" id="UP000236592">
    <property type="component" value="Chromosome"/>
</dbReference>
<dbReference type="Pfam" id="PF07715">
    <property type="entry name" value="Plug"/>
    <property type="match status" value="1"/>
</dbReference>
<evidence type="ECO:0000256" key="3">
    <source>
        <dbReference type="ARBA" id="ARBA00022452"/>
    </source>
</evidence>
<keyword evidence="3 7" id="KW-1134">Transmembrane beta strand</keyword>
<accession>A0A2I7SML0</accession>
<evidence type="ECO:0000256" key="6">
    <source>
        <dbReference type="ARBA" id="ARBA00023237"/>
    </source>
</evidence>
<dbReference type="InterPro" id="IPR037066">
    <property type="entry name" value="Plug_dom_sf"/>
</dbReference>
<feature type="domain" description="Outer membrane protein beta-barrel" evidence="10">
    <location>
        <begin position="381"/>
        <end position="776"/>
    </location>
</feature>
<keyword evidence="11" id="KW-0675">Receptor</keyword>
<keyword evidence="6 7" id="KW-0998">Cell outer membrane</keyword>
<dbReference type="InterPro" id="IPR012910">
    <property type="entry name" value="Plug_dom"/>
</dbReference>
<evidence type="ECO:0000259" key="10">
    <source>
        <dbReference type="Pfam" id="PF14905"/>
    </source>
</evidence>
<dbReference type="SUPFAM" id="SSF49464">
    <property type="entry name" value="Carboxypeptidase regulatory domain-like"/>
    <property type="match status" value="1"/>
</dbReference>
<feature type="signal peptide" evidence="8">
    <location>
        <begin position="1"/>
        <end position="25"/>
    </location>
</feature>
<evidence type="ECO:0000256" key="8">
    <source>
        <dbReference type="SAM" id="SignalP"/>
    </source>
</evidence>
<dbReference type="InterPro" id="IPR008969">
    <property type="entry name" value="CarboxyPept-like_regulatory"/>
</dbReference>
<dbReference type="InterPro" id="IPR036942">
    <property type="entry name" value="Beta-barrel_TonB_sf"/>
</dbReference>
<dbReference type="PROSITE" id="PS52016">
    <property type="entry name" value="TONB_DEPENDENT_REC_3"/>
    <property type="match status" value="1"/>
</dbReference>
<protein>
    <submittedName>
        <fullName evidence="11">TonB-dependent receptor</fullName>
    </submittedName>
</protein>
<evidence type="ECO:0000313" key="11">
    <source>
        <dbReference type="EMBL" id="AUS07130.1"/>
    </source>
</evidence>
<evidence type="ECO:0000256" key="2">
    <source>
        <dbReference type="ARBA" id="ARBA00022448"/>
    </source>
</evidence>